<evidence type="ECO:0000313" key="2">
    <source>
        <dbReference type="EMBL" id="SHE58605.1"/>
    </source>
</evidence>
<evidence type="ECO:0000313" key="3">
    <source>
        <dbReference type="Proteomes" id="UP000184251"/>
    </source>
</evidence>
<dbReference type="InterPro" id="IPR011081">
    <property type="entry name" value="Big_4"/>
</dbReference>
<sequence length="561" mass="58243">MLKRHLKNSFNLLLAVAMIFTLILASVAATGVTTIEGKSSGVQVTSSSALTISPEEIELVAGGESATLTLTSTIHPTVQNAKWSSSNQSVATVNKGVVTPVSPGTAVITATISSDKSQYATCFVTVLSPSTIYYRLTYSAGTGGYVLGELSQTVNQGGSGTAVEAIPNENYHFVGWSDGRDDNPRTDANVMANVDVAANFAIDNQETYLLTLAANPKEGGTVTGGGNYAPETTVRVVAVPNSGYDFEYWTLETTPVSNSATFDYTMPASDTTLVAVFKTAESSSVMVSPTSMILTVGGEDGTIAVTQNPSHPTNRNIKWSSSNTGVATVNNGVVRAISPGVATITASNSSGSGTCQVTVNPALPKLFVVTFSDPSNGSMTASVEGALISSGSSVTEGKDILFTTVPNLGHEVSSWRVNGTVVAGETGLTYTYRNLDRNIAVEVMLKEPDLKVASVASVSTKYVDYGTPFGSVGLPSTIEATLEDGSKTNLGVTWSKGSYDENVAGTYTVEGTLTMKTGVVNPDGVKASAQIVVNEKPDLKVASVASVSTKYVDYGTPFGSV</sequence>
<feature type="domain" description="BIG2" evidence="1">
    <location>
        <begin position="281"/>
        <end position="358"/>
    </location>
</feature>
<dbReference type="OrthoDB" id="3171482at2"/>
<dbReference type="EMBL" id="FQTU01000004">
    <property type="protein sequence ID" value="SHE58605.1"/>
    <property type="molecule type" value="Genomic_DNA"/>
</dbReference>
<reference evidence="2 3" key="1">
    <citation type="submission" date="2016-11" db="EMBL/GenBank/DDBJ databases">
        <authorList>
            <person name="Jaros S."/>
            <person name="Januszkiewicz K."/>
            <person name="Wedrychowicz H."/>
        </authorList>
    </citation>
    <scope>NUCLEOTIDE SEQUENCE [LARGE SCALE GENOMIC DNA]</scope>
    <source>
        <strain evidence="2 3">DSM 14828</strain>
    </source>
</reference>
<keyword evidence="3" id="KW-1185">Reference proteome</keyword>
<dbReference type="Pfam" id="PF18998">
    <property type="entry name" value="Flg_new_2"/>
    <property type="match status" value="3"/>
</dbReference>
<accession>A0A1M4UPL3</accession>
<name>A0A1M4UPL3_9FIRM</name>
<feature type="non-terminal residue" evidence="2">
    <location>
        <position position="561"/>
    </location>
</feature>
<dbReference type="InterPro" id="IPR008964">
    <property type="entry name" value="Invasin/intimin_cell_adhesion"/>
</dbReference>
<dbReference type="RefSeq" id="WP_159432057.1">
    <property type="nucleotide sequence ID" value="NZ_FQTU01000004.1"/>
</dbReference>
<gene>
    <name evidence="2" type="ORF">SAMN02746064_00783</name>
</gene>
<dbReference type="InterPro" id="IPR003343">
    <property type="entry name" value="Big_2"/>
</dbReference>
<dbReference type="SMART" id="SM00635">
    <property type="entry name" value="BID_2"/>
    <property type="match status" value="2"/>
</dbReference>
<dbReference type="Pfam" id="PF02368">
    <property type="entry name" value="Big_2"/>
    <property type="match status" value="2"/>
</dbReference>
<evidence type="ECO:0000259" key="1">
    <source>
        <dbReference type="SMART" id="SM00635"/>
    </source>
</evidence>
<dbReference type="InterPro" id="IPR044060">
    <property type="entry name" value="Bacterial_rp_domain"/>
</dbReference>
<dbReference type="Gene3D" id="2.60.40.1080">
    <property type="match status" value="2"/>
</dbReference>
<dbReference type="SUPFAM" id="SSF49373">
    <property type="entry name" value="Invasin/intimin cell-adhesion fragments"/>
    <property type="match status" value="2"/>
</dbReference>
<dbReference type="Proteomes" id="UP000184251">
    <property type="component" value="Unassembled WGS sequence"/>
</dbReference>
<dbReference type="Pfam" id="PF07532">
    <property type="entry name" value="Big_4"/>
    <property type="match status" value="1"/>
</dbReference>
<protein>
    <submittedName>
        <fullName evidence="2">Repeat domain (List_Bact_rpt)</fullName>
    </submittedName>
</protein>
<dbReference type="AlphaFoldDB" id="A0A1M4UPL3"/>
<proteinExistence type="predicted"/>
<organism evidence="2 3">
    <name type="scientific">Alkalibacter saccharofermentans DSM 14828</name>
    <dbReference type="NCBI Taxonomy" id="1120975"/>
    <lineage>
        <taxon>Bacteria</taxon>
        <taxon>Bacillati</taxon>
        <taxon>Bacillota</taxon>
        <taxon>Clostridia</taxon>
        <taxon>Eubacteriales</taxon>
        <taxon>Eubacteriaceae</taxon>
        <taxon>Alkalibacter</taxon>
    </lineage>
</organism>
<feature type="domain" description="BIG2" evidence="1">
    <location>
        <begin position="46"/>
        <end position="121"/>
    </location>
</feature>